<keyword evidence="6" id="KW-0012">Acyltransferase</keyword>
<keyword evidence="2" id="KW-0597">Phosphoprotein</keyword>
<dbReference type="Pfam" id="PF00109">
    <property type="entry name" value="ketoacyl-synt"/>
    <property type="match status" value="1"/>
</dbReference>
<dbReference type="Pfam" id="PF02801">
    <property type="entry name" value="Ketoacyl-synt_C"/>
    <property type="match status" value="1"/>
</dbReference>
<dbReference type="EMBL" id="JAHHHW010000141">
    <property type="protein sequence ID" value="MBW4434724.1"/>
    <property type="molecule type" value="Genomic_DNA"/>
</dbReference>
<dbReference type="FunFam" id="3.40.366.10:FF:000002">
    <property type="entry name" value="Probable polyketide synthase 2"/>
    <property type="match status" value="1"/>
</dbReference>
<dbReference type="InterPro" id="IPR018201">
    <property type="entry name" value="Ketoacyl_synth_AS"/>
</dbReference>
<proteinExistence type="predicted"/>
<dbReference type="InterPro" id="IPR014043">
    <property type="entry name" value="Acyl_transferase_dom"/>
</dbReference>
<dbReference type="SUPFAM" id="SSF47336">
    <property type="entry name" value="ACP-like"/>
    <property type="match status" value="1"/>
</dbReference>
<sequence>MEAIAIIGIGCRFPGAENPEALWCLLREGSHSISEVPPERWNINVDNNLDLDKLREKGVYKGAFIQQVDNFDPDFFRISPREAKTMDPQQRFLLEVSWETMENAGIAPNTLSGSNTGVFIGINSYDYSWIQLQNLSSSNVYSSTGNSHCIAANRLSYTYNFRGPSVALDAACSSSLVAVHLACQSLRLGECNAALAGGVSMMLSPEWSILLSQSGILSAEGRCKTFDANADGYVRGEGCGLVLLKRYSDALRDNDNILALIRGSAVNQDGLSNGLTAPNGPAQQEVIRQALKNAQVSPTQISYVETQGTGTSLGDSIEVNSIKAVLMPDRSPSQPCWIGSVKTNIGHLEAASGIASLIKVILAMQHGEIPPHLNFSNLNSYISIQQNEPLLIPKYLTPWQSEKNSCFASINTFGFGGTNCHLILEKAPTIDEVKVLNEYKRSFNITTLSAKSEKALKQLAQLYEVYLQANSQASLGDICFTSNTGRVHFEYRLAVVSKTNAELNKCLKDFIAGKKSSGLISGKVTKRKLPKVAFLYTGQGFQYIGMGRQLYSTQPVFRQALNYCDEILCSYTGKSFLKFIYREPGQTVSLEQTAYTQLSALFALEYALTQLWLSWGVEPTAVMGHGVGEYVAACVAGVFSLKEALKLISKYASLMQTLPANGQMVAVFADEASIQAVLTQEQKIAIAALNSPQNTVITGEQKIIEKVCATLKAAGIKTKKLKTFHAFHSPLVEPILTEFSEIAASTTYATPKIKLISNVTGKPLTTEVITSEYWCRHLSQTVRFADGMQTLYKEGYEVFVEVGPKPILLGIGRQCLPKRAGIWLASLRQGREDWQQMLESLGHLYVQGIPINWSNFSQEYHHQRISLPTYPFQKERYWLERVEKGYSKVEAISETKSQTPIIDLLNAGDIEKLAEQLEKASNFSETQKQLLPKLLKVLVKQHQKYLQNKGVLTEHYDPSSNNGVVSDIVKQLNSASLDRRLEFLIAYLQVQIAKVLELPSSSQPDPYQSLHELGLDSLMGMEIKNRIKTDLGLDIPLQIYSEGISIKQLASDLLQQFALASLVQWKSQSHELSEDLEEITI</sequence>
<feature type="domain" description="Ketosynthase family 3 (KS3)" evidence="5">
    <location>
        <begin position="1"/>
        <end position="426"/>
    </location>
</feature>
<dbReference type="InterPro" id="IPR020806">
    <property type="entry name" value="PKS_PP-bd"/>
</dbReference>
<gene>
    <name evidence="6" type="ORF">KME28_24180</name>
</gene>
<dbReference type="InterPro" id="IPR014031">
    <property type="entry name" value="Ketoacyl_synth_C"/>
</dbReference>
<dbReference type="InterPro" id="IPR016035">
    <property type="entry name" value="Acyl_Trfase/lysoPLipase"/>
</dbReference>
<dbReference type="InterPro" id="IPR050091">
    <property type="entry name" value="PKS_NRPS_Biosynth_Enz"/>
</dbReference>
<dbReference type="InterPro" id="IPR036736">
    <property type="entry name" value="ACP-like_sf"/>
</dbReference>
<organism evidence="6 7">
    <name type="scientific">Pelatocladus maniniholoensis HA4357-MV3</name>
    <dbReference type="NCBI Taxonomy" id="1117104"/>
    <lineage>
        <taxon>Bacteria</taxon>
        <taxon>Bacillati</taxon>
        <taxon>Cyanobacteriota</taxon>
        <taxon>Cyanophyceae</taxon>
        <taxon>Nostocales</taxon>
        <taxon>Nostocaceae</taxon>
        <taxon>Pelatocladus</taxon>
    </lineage>
</organism>
<protein>
    <submittedName>
        <fullName evidence="6">Acyltransferase domain-containing protein</fullName>
    </submittedName>
</protein>
<dbReference type="Gene3D" id="3.30.70.3290">
    <property type="match status" value="1"/>
</dbReference>
<comment type="caution">
    <text evidence="6">The sequence shown here is derived from an EMBL/GenBank/DDBJ whole genome shotgun (WGS) entry which is preliminary data.</text>
</comment>
<name>A0A9E3HDF9_9NOST</name>
<dbReference type="Gene3D" id="1.10.1200.10">
    <property type="entry name" value="ACP-like"/>
    <property type="match status" value="1"/>
</dbReference>
<evidence type="ECO:0000259" key="5">
    <source>
        <dbReference type="PROSITE" id="PS52004"/>
    </source>
</evidence>
<dbReference type="Pfam" id="PF00550">
    <property type="entry name" value="PP-binding"/>
    <property type="match status" value="1"/>
</dbReference>
<dbReference type="Proteomes" id="UP000813215">
    <property type="component" value="Unassembled WGS sequence"/>
</dbReference>
<dbReference type="SUPFAM" id="SSF55048">
    <property type="entry name" value="Probable ACP-binding domain of malonyl-CoA ACP transacylase"/>
    <property type="match status" value="1"/>
</dbReference>
<dbReference type="PROSITE" id="PS00606">
    <property type="entry name" value="KS3_1"/>
    <property type="match status" value="1"/>
</dbReference>
<dbReference type="InterPro" id="IPR016036">
    <property type="entry name" value="Malonyl_transacylase_ACP-bd"/>
</dbReference>
<dbReference type="FunFam" id="3.40.47.10:FF:000019">
    <property type="entry name" value="Polyketide synthase type I"/>
    <property type="match status" value="1"/>
</dbReference>
<dbReference type="PROSITE" id="PS52004">
    <property type="entry name" value="KS3_2"/>
    <property type="match status" value="1"/>
</dbReference>
<evidence type="ECO:0000256" key="2">
    <source>
        <dbReference type="ARBA" id="ARBA00022553"/>
    </source>
</evidence>
<dbReference type="Pfam" id="PF22621">
    <property type="entry name" value="CurL-like_PKS_C"/>
    <property type="match status" value="1"/>
</dbReference>
<accession>A0A9E3HDF9</accession>
<evidence type="ECO:0000256" key="1">
    <source>
        <dbReference type="ARBA" id="ARBA00022450"/>
    </source>
</evidence>
<dbReference type="SMART" id="SM00827">
    <property type="entry name" value="PKS_AT"/>
    <property type="match status" value="1"/>
</dbReference>
<dbReference type="Gene3D" id="3.40.47.10">
    <property type="match status" value="1"/>
</dbReference>
<dbReference type="InterPro" id="IPR001227">
    <property type="entry name" value="Ac_transferase_dom_sf"/>
</dbReference>
<dbReference type="CDD" id="cd00833">
    <property type="entry name" value="PKS"/>
    <property type="match status" value="1"/>
</dbReference>
<evidence type="ECO:0000256" key="3">
    <source>
        <dbReference type="ARBA" id="ARBA00022679"/>
    </source>
</evidence>
<dbReference type="PROSITE" id="PS50075">
    <property type="entry name" value="CARRIER"/>
    <property type="match status" value="1"/>
</dbReference>
<evidence type="ECO:0000313" key="6">
    <source>
        <dbReference type="EMBL" id="MBW4434724.1"/>
    </source>
</evidence>
<dbReference type="Pfam" id="PF00698">
    <property type="entry name" value="Acyl_transf_1"/>
    <property type="match status" value="1"/>
</dbReference>
<dbReference type="InterPro" id="IPR016039">
    <property type="entry name" value="Thiolase-like"/>
</dbReference>
<dbReference type="PANTHER" id="PTHR43775">
    <property type="entry name" value="FATTY ACID SYNTHASE"/>
    <property type="match status" value="1"/>
</dbReference>
<dbReference type="SMART" id="SM00825">
    <property type="entry name" value="PKS_KS"/>
    <property type="match status" value="1"/>
</dbReference>
<dbReference type="InterPro" id="IPR020841">
    <property type="entry name" value="PKS_Beta-ketoAc_synthase_dom"/>
</dbReference>
<dbReference type="GO" id="GO:0004315">
    <property type="term" value="F:3-oxoacyl-[acyl-carrier-protein] synthase activity"/>
    <property type="evidence" value="ECO:0007669"/>
    <property type="project" value="InterPro"/>
</dbReference>
<dbReference type="SUPFAM" id="SSF52151">
    <property type="entry name" value="FabD/lysophospholipase-like"/>
    <property type="match status" value="1"/>
</dbReference>
<dbReference type="SUPFAM" id="SSF53901">
    <property type="entry name" value="Thiolase-like"/>
    <property type="match status" value="1"/>
</dbReference>
<reference evidence="6" key="1">
    <citation type="submission" date="2021-05" db="EMBL/GenBank/DDBJ databases">
        <authorList>
            <person name="Pietrasiak N."/>
            <person name="Ward R."/>
            <person name="Stajich J.E."/>
            <person name="Kurbessoian T."/>
        </authorList>
    </citation>
    <scope>NUCLEOTIDE SEQUENCE</scope>
    <source>
        <strain evidence="6">HA4357-MV3</strain>
    </source>
</reference>
<feature type="domain" description="Carrier" evidence="4">
    <location>
        <begin position="982"/>
        <end position="1057"/>
    </location>
</feature>
<dbReference type="InterPro" id="IPR009081">
    <property type="entry name" value="PP-bd_ACP"/>
</dbReference>
<dbReference type="InterPro" id="IPR014030">
    <property type="entry name" value="Ketoacyl_synth_N"/>
</dbReference>
<dbReference type="GO" id="GO:0006633">
    <property type="term" value="P:fatty acid biosynthetic process"/>
    <property type="evidence" value="ECO:0007669"/>
    <property type="project" value="InterPro"/>
</dbReference>
<dbReference type="AlphaFoldDB" id="A0A9E3HDF9"/>
<evidence type="ECO:0000259" key="4">
    <source>
        <dbReference type="PROSITE" id="PS50075"/>
    </source>
</evidence>
<keyword evidence="1" id="KW-0596">Phosphopantetheine</keyword>
<dbReference type="GO" id="GO:0004312">
    <property type="term" value="F:fatty acid synthase activity"/>
    <property type="evidence" value="ECO:0007669"/>
    <property type="project" value="TreeGrafter"/>
</dbReference>
<keyword evidence="3" id="KW-0808">Transferase</keyword>
<evidence type="ECO:0000313" key="7">
    <source>
        <dbReference type="Proteomes" id="UP000813215"/>
    </source>
</evidence>
<dbReference type="PANTHER" id="PTHR43775:SF37">
    <property type="entry name" value="SI:DKEY-61P9.11"/>
    <property type="match status" value="1"/>
</dbReference>
<dbReference type="GO" id="GO:0031177">
    <property type="term" value="F:phosphopantetheine binding"/>
    <property type="evidence" value="ECO:0007669"/>
    <property type="project" value="InterPro"/>
</dbReference>
<dbReference type="Gene3D" id="3.40.366.10">
    <property type="entry name" value="Malonyl-Coenzyme A Acyl Carrier Protein, domain 2"/>
    <property type="match status" value="1"/>
</dbReference>
<reference evidence="6" key="2">
    <citation type="journal article" date="2022" name="Microbiol. Resour. Announc.">
        <title>Metagenome Sequencing to Explore Phylogenomics of Terrestrial Cyanobacteria.</title>
        <authorList>
            <person name="Ward R.D."/>
            <person name="Stajich J.E."/>
            <person name="Johansen J.R."/>
            <person name="Huntemann M."/>
            <person name="Clum A."/>
            <person name="Foster B."/>
            <person name="Foster B."/>
            <person name="Roux S."/>
            <person name="Palaniappan K."/>
            <person name="Varghese N."/>
            <person name="Mukherjee S."/>
            <person name="Reddy T.B.K."/>
            <person name="Daum C."/>
            <person name="Copeland A."/>
            <person name="Chen I.A."/>
            <person name="Ivanova N.N."/>
            <person name="Kyrpides N.C."/>
            <person name="Shapiro N."/>
            <person name="Eloe-Fadrosh E.A."/>
            <person name="Pietrasiak N."/>
        </authorList>
    </citation>
    <scope>NUCLEOTIDE SEQUENCE</scope>
    <source>
        <strain evidence="6">HA4357-MV3</strain>
    </source>
</reference>
<dbReference type="SMART" id="SM00823">
    <property type="entry name" value="PKS_PP"/>
    <property type="match status" value="1"/>
</dbReference>